<protein>
    <submittedName>
        <fullName evidence="1">Uncharacterized protein</fullName>
    </submittedName>
</protein>
<organism evidence="1 2">
    <name type="scientific">Pedobacter nutrimenti</name>
    <dbReference type="NCBI Taxonomy" id="1241337"/>
    <lineage>
        <taxon>Bacteria</taxon>
        <taxon>Pseudomonadati</taxon>
        <taxon>Bacteroidota</taxon>
        <taxon>Sphingobacteriia</taxon>
        <taxon>Sphingobacteriales</taxon>
        <taxon>Sphingobacteriaceae</taxon>
        <taxon>Pedobacter</taxon>
    </lineage>
</organism>
<keyword evidence="2" id="KW-1185">Reference proteome</keyword>
<gene>
    <name evidence="1" type="ORF">B0O44_11256</name>
</gene>
<accession>A0A318U8X4</accession>
<reference evidence="1 2" key="1">
    <citation type="submission" date="2018-06" db="EMBL/GenBank/DDBJ databases">
        <title>Genomic Encyclopedia of Archaeal and Bacterial Type Strains, Phase II (KMG-II): from individual species to whole genera.</title>
        <authorList>
            <person name="Goeker M."/>
        </authorList>
    </citation>
    <scope>NUCLEOTIDE SEQUENCE [LARGE SCALE GENOMIC DNA]</scope>
    <source>
        <strain evidence="1 2">DSM 27372</strain>
    </source>
</reference>
<evidence type="ECO:0000313" key="2">
    <source>
        <dbReference type="Proteomes" id="UP000248198"/>
    </source>
</evidence>
<dbReference type="Proteomes" id="UP000248198">
    <property type="component" value="Unassembled WGS sequence"/>
</dbReference>
<proteinExistence type="predicted"/>
<evidence type="ECO:0000313" key="1">
    <source>
        <dbReference type="EMBL" id="PYF68469.1"/>
    </source>
</evidence>
<comment type="caution">
    <text evidence="1">The sequence shown here is derived from an EMBL/GenBank/DDBJ whole genome shotgun (WGS) entry which is preliminary data.</text>
</comment>
<sequence length="66" mass="7697">MFYIILFYFVHLNVKNSKSHIENKKQGNTVVNPFIKMIEDKKRISEAIKEGKTLSSLKEIAFVKPL</sequence>
<dbReference type="EMBL" id="QKLU01000012">
    <property type="protein sequence ID" value="PYF68469.1"/>
    <property type="molecule type" value="Genomic_DNA"/>
</dbReference>
<dbReference type="AlphaFoldDB" id="A0A318U8X4"/>
<name>A0A318U8X4_9SPHI</name>